<dbReference type="PANTHER" id="PTHR34223">
    <property type="entry name" value="OS11G0201299 PROTEIN"/>
    <property type="match status" value="1"/>
</dbReference>
<gene>
    <name evidence="2" type="ORF">CTI12_AA103090</name>
</gene>
<dbReference type="InterPro" id="IPR053197">
    <property type="entry name" value="F-box_SCFL_complex_component"/>
</dbReference>
<dbReference type="Gene3D" id="3.80.10.10">
    <property type="entry name" value="Ribonuclease Inhibitor"/>
    <property type="match status" value="1"/>
</dbReference>
<dbReference type="SUPFAM" id="SSF81383">
    <property type="entry name" value="F-box domain"/>
    <property type="match status" value="1"/>
</dbReference>
<keyword evidence="3" id="KW-1185">Reference proteome</keyword>
<dbReference type="SMART" id="SM00256">
    <property type="entry name" value="FBOX"/>
    <property type="match status" value="1"/>
</dbReference>
<feature type="domain" description="F-box" evidence="1">
    <location>
        <begin position="14"/>
        <end position="64"/>
    </location>
</feature>
<dbReference type="EMBL" id="PKPP01000654">
    <property type="protein sequence ID" value="PWA90117.1"/>
    <property type="molecule type" value="Genomic_DNA"/>
</dbReference>
<dbReference type="Gene3D" id="1.20.1280.50">
    <property type="match status" value="1"/>
</dbReference>
<comment type="caution">
    <text evidence="2">The sequence shown here is derived from an EMBL/GenBank/DDBJ whole genome shotgun (WGS) entry which is preliminary data.</text>
</comment>
<protein>
    <submittedName>
        <fullName evidence="2">F-box domain, Leucine-rich repeat domain, L domain-like protein</fullName>
    </submittedName>
</protein>
<dbReference type="InterPro" id="IPR036047">
    <property type="entry name" value="F-box-like_dom_sf"/>
</dbReference>
<proteinExistence type="predicted"/>
<dbReference type="Proteomes" id="UP000245207">
    <property type="component" value="Unassembled WGS sequence"/>
</dbReference>
<dbReference type="InterPro" id="IPR053781">
    <property type="entry name" value="F-box_AtFBL13-like"/>
</dbReference>
<accession>A0A2U1PWN4</accession>
<reference evidence="2 3" key="1">
    <citation type="journal article" date="2018" name="Mol. Plant">
        <title>The genome of Artemisia annua provides insight into the evolution of Asteraceae family and artemisinin biosynthesis.</title>
        <authorList>
            <person name="Shen Q."/>
            <person name="Zhang L."/>
            <person name="Liao Z."/>
            <person name="Wang S."/>
            <person name="Yan T."/>
            <person name="Shi P."/>
            <person name="Liu M."/>
            <person name="Fu X."/>
            <person name="Pan Q."/>
            <person name="Wang Y."/>
            <person name="Lv Z."/>
            <person name="Lu X."/>
            <person name="Zhang F."/>
            <person name="Jiang W."/>
            <person name="Ma Y."/>
            <person name="Chen M."/>
            <person name="Hao X."/>
            <person name="Li L."/>
            <person name="Tang Y."/>
            <person name="Lv G."/>
            <person name="Zhou Y."/>
            <person name="Sun X."/>
            <person name="Brodelius P.E."/>
            <person name="Rose J.K.C."/>
            <person name="Tang K."/>
        </authorList>
    </citation>
    <scope>NUCLEOTIDE SEQUENCE [LARGE SCALE GENOMIC DNA]</scope>
    <source>
        <strain evidence="3">cv. Huhao1</strain>
        <tissue evidence="2">Leaf</tissue>
    </source>
</reference>
<dbReference type="Pfam" id="PF00646">
    <property type="entry name" value="F-box"/>
    <property type="match status" value="1"/>
</dbReference>
<dbReference type="InterPro" id="IPR001810">
    <property type="entry name" value="F-box_dom"/>
</dbReference>
<dbReference type="AlphaFoldDB" id="A0A2U1PWN4"/>
<dbReference type="OrthoDB" id="1848700at2759"/>
<evidence type="ECO:0000313" key="3">
    <source>
        <dbReference type="Proteomes" id="UP000245207"/>
    </source>
</evidence>
<dbReference type="PANTHER" id="PTHR34223:SF101">
    <property type="entry name" value="F-BOX DOMAIN-CONTAINING PROTEIN"/>
    <property type="match status" value="1"/>
</dbReference>
<organism evidence="2 3">
    <name type="scientific">Artemisia annua</name>
    <name type="common">Sweet wormwood</name>
    <dbReference type="NCBI Taxonomy" id="35608"/>
    <lineage>
        <taxon>Eukaryota</taxon>
        <taxon>Viridiplantae</taxon>
        <taxon>Streptophyta</taxon>
        <taxon>Embryophyta</taxon>
        <taxon>Tracheophyta</taxon>
        <taxon>Spermatophyta</taxon>
        <taxon>Magnoliopsida</taxon>
        <taxon>eudicotyledons</taxon>
        <taxon>Gunneridae</taxon>
        <taxon>Pentapetalae</taxon>
        <taxon>asterids</taxon>
        <taxon>campanulids</taxon>
        <taxon>Asterales</taxon>
        <taxon>Asteraceae</taxon>
        <taxon>Asteroideae</taxon>
        <taxon>Anthemideae</taxon>
        <taxon>Artemisiinae</taxon>
        <taxon>Artemisia</taxon>
    </lineage>
</organism>
<dbReference type="PROSITE" id="PS50181">
    <property type="entry name" value="FBOX"/>
    <property type="match status" value="1"/>
</dbReference>
<evidence type="ECO:0000313" key="2">
    <source>
        <dbReference type="EMBL" id="PWA90117.1"/>
    </source>
</evidence>
<dbReference type="SUPFAM" id="SSF52047">
    <property type="entry name" value="RNI-like"/>
    <property type="match status" value="1"/>
</dbReference>
<evidence type="ECO:0000259" key="1">
    <source>
        <dbReference type="PROSITE" id="PS50181"/>
    </source>
</evidence>
<sequence>MDYKQVEKRMNAEIDRLSNLPDELIHKILSFVGIKCAIGTSALSSRWRYIWTSMPYLDFSFENFSTSARLSNFVTNVLSRRNNLVQVVSIKLPYRDFSSDTLRQIMNYAFSHNIQQLDIKCFPENDNGSPFPLFCSESLKHLSLRWRAVFTPTSTIELPALTSLYLEDITLSCDGNTEKTDKCIGLFSKCANLKDLTLSHCTVRGLKRLDICHPLLSNLTLQYVHGSLKVVNVVAPQLKNLSISYSDEMLQFLISAPDLVSLCYKNYLHPLYLSTEGFHSLEKVDLCVRHSIVGAQDFVRLFLQLQSVKFLTVNMEILELLSLSVELISNQPSPFANLKSLHIYPARLSELRNGLKMSTETIC</sequence>
<dbReference type="InterPro" id="IPR032675">
    <property type="entry name" value="LRR_dom_sf"/>
</dbReference>
<name>A0A2U1PWN4_ARTAN</name>
<dbReference type="STRING" id="35608.A0A2U1PWN4"/>
<dbReference type="CDD" id="cd22160">
    <property type="entry name" value="F-box_AtFBL13-like"/>
    <property type="match status" value="1"/>
</dbReference>